<feature type="compositionally biased region" description="Low complexity" evidence="1">
    <location>
        <begin position="21"/>
        <end position="36"/>
    </location>
</feature>
<proteinExistence type="predicted"/>
<evidence type="ECO:0000313" key="3">
    <source>
        <dbReference type="Proteomes" id="UP001162483"/>
    </source>
</evidence>
<protein>
    <submittedName>
        <fullName evidence="2">Uncharacterized protein</fullName>
    </submittedName>
</protein>
<gene>
    <name evidence="2" type="ORF">SPARVUS_LOCUS9737551</name>
</gene>
<feature type="region of interest" description="Disordered" evidence="1">
    <location>
        <begin position="1"/>
        <end position="92"/>
    </location>
</feature>
<comment type="caution">
    <text evidence="2">The sequence shown here is derived from an EMBL/GenBank/DDBJ whole genome shotgun (WGS) entry which is preliminary data.</text>
</comment>
<sequence>MRGPGRADTVNAGAWERSSITNTGGRNGGFTNTSTTKKLGYRSATRRGEGGEGTGRGERRGDTMAGESGEGTGRGEGERPGRAERGTAGESG</sequence>
<dbReference type="EMBL" id="CATNWA010015394">
    <property type="protein sequence ID" value="CAI9582954.1"/>
    <property type="molecule type" value="Genomic_DNA"/>
</dbReference>
<dbReference type="Proteomes" id="UP001162483">
    <property type="component" value="Unassembled WGS sequence"/>
</dbReference>
<reference evidence="2" key="1">
    <citation type="submission" date="2023-05" db="EMBL/GenBank/DDBJ databases">
        <authorList>
            <person name="Stuckert A."/>
        </authorList>
    </citation>
    <scope>NUCLEOTIDE SEQUENCE</scope>
</reference>
<accession>A0ABN9EDT2</accession>
<evidence type="ECO:0000313" key="2">
    <source>
        <dbReference type="EMBL" id="CAI9582954.1"/>
    </source>
</evidence>
<feature type="compositionally biased region" description="Basic and acidic residues" evidence="1">
    <location>
        <begin position="46"/>
        <end position="62"/>
    </location>
</feature>
<evidence type="ECO:0000256" key="1">
    <source>
        <dbReference type="SAM" id="MobiDB-lite"/>
    </source>
</evidence>
<feature type="non-terminal residue" evidence="2">
    <location>
        <position position="92"/>
    </location>
</feature>
<feature type="compositionally biased region" description="Basic and acidic residues" evidence="1">
    <location>
        <begin position="73"/>
        <end position="92"/>
    </location>
</feature>
<name>A0ABN9EDT2_9NEOB</name>
<organism evidence="2 3">
    <name type="scientific">Staurois parvus</name>
    <dbReference type="NCBI Taxonomy" id="386267"/>
    <lineage>
        <taxon>Eukaryota</taxon>
        <taxon>Metazoa</taxon>
        <taxon>Chordata</taxon>
        <taxon>Craniata</taxon>
        <taxon>Vertebrata</taxon>
        <taxon>Euteleostomi</taxon>
        <taxon>Amphibia</taxon>
        <taxon>Batrachia</taxon>
        <taxon>Anura</taxon>
        <taxon>Neobatrachia</taxon>
        <taxon>Ranoidea</taxon>
        <taxon>Ranidae</taxon>
        <taxon>Staurois</taxon>
    </lineage>
</organism>
<keyword evidence="3" id="KW-1185">Reference proteome</keyword>